<evidence type="ECO:0000256" key="4">
    <source>
        <dbReference type="ARBA" id="ARBA00022843"/>
    </source>
</evidence>
<reference evidence="11" key="2">
    <citation type="journal article" date="2007" name="PLoS Biol.">
        <title>Survey sequencing and comparative analysis of the elephant shark (Callorhinchus milii) genome.</title>
        <authorList>
            <person name="Venkatesh B."/>
            <person name="Kirkness E.F."/>
            <person name="Loh Y.H."/>
            <person name="Halpern A.L."/>
            <person name="Lee A.P."/>
            <person name="Johnson J."/>
            <person name="Dandona N."/>
            <person name="Viswanathan L.D."/>
            <person name="Tay A."/>
            <person name="Venter J.C."/>
            <person name="Strausberg R.L."/>
            <person name="Brenner S."/>
        </authorList>
    </citation>
    <scope>NUCLEOTIDE SEQUENCE [LARGE SCALE GENOMIC DNA]</scope>
</reference>
<evidence type="ECO:0000259" key="8">
    <source>
        <dbReference type="Pfam" id="PF24173"/>
    </source>
</evidence>
<dbReference type="Pfam" id="PF24181">
    <property type="entry name" value="TPR_TTI1_C"/>
    <property type="match status" value="1"/>
</dbReference>
<dbReference type="PANTHER" id="PTHR18460:SF3">
    <property type="entry name" value="TELO2-INTERACTING PROTEIN 1 HOMOLOG"/>
    <property type="match status" value="1"/>
</dbReference>
<dbReference type="PANTHER" id="PTHR18460">
    <property type="entry name" value="TEL2 INTERACTING PROTEIN 1 TTI1 FAMILY MEMBER"/>
    <property type="match status" value="1"/>
</dbReference>
<reference evidence="10" key="4">
    <citation type="submission" date="2025-08" db="UniProtKB">
        <authorList>
            <consortium name="Ensembl"/>
        </authorList>
    </citation>
    <scope>IDENTIFICATION</scope>
</reference>
<keyword evidence="11" id="KW-1185">Reference proteome</keyword>
<dbReference type="GeneTree" id="ENSGT00390000009748"/>
<evidence type="ECO:0000256" key="6">
    <source>
        <dbReference type="ARBA" id="ARBA00061544"/>
    </source>
</evidence>
<feature type="domain" description="TTI1 N-terminal TPR" evidence="8">
    <location>
        <begin position="11"/>
        <end position="345"/>
    </location>
</feature>
<accession>A0A4W3J3F5</accession>
<dbReference type="Pfam" id="PF24176">
    <property type="entry name" value="TPR_TTI1_2nd"/>
    <property type="match status" value="1"/>
</dbReference>
<dbReference type="OMA" id="PHPKKPW"/>
<comment type="similarity">
    <text evidence="6">Belongs to the tti1 family.</text>
</comment>
<name>A0A4W3J3F5_CALMI</name>
<keyword evidence="4" id="KW-0832">Ubl conjugation</keyword>
<dbReference type="SUPFAM" id="SSF48371">
    <property type="entry name" value="ARM repeat"/>
    <property type="match status" value="1"/>
</dbReference>
<evidence type="ECO:0000256" key="3">
    <source>
        <dbReference type="ARBA" id="ARBA00022553"/>
    </source>
</evidence>
<dbReference type="GO" id="GO:0005737">
    <property type="term" value="C:cytoplasm"/>
    <property type="evidence" value="ECO:0007669"/>
    <property type="project" value="UniProtKB-SubCell"/>
</dbReference>
<dbReference type="Pfam" id="PF24173">
    <property type="entry name" value="TPR_TTI1_N"/>
    <property type="match status" value="1"/>
</dbReference>
<sequence length="1086" mass="122542">MAIFDKPKEAFIALRPICVLITKEQTVENIQCLQSQLQNIGNGALQELQEYVLFPMRFSLKTPGRKQERFVQSVVECISFIISRTRVKKQQLFHELFSEISLCLSNPGNHGKLANVSEELKMSVVQGLDVLLHSAYGDVILCIYQVEMIPVLGLVISLLLEIAENEKLRQLQVNAMKCLLLLIGQCDCPDSHFSFNIDDLVLVGDSFATFLPGISLAMSRIISGDVKQGHLVTIYAIKVWYKTVGLVMADEHLVKDTCGKKMLSTEQSKLAKLIVNRTPEWVKSTGSKLDILLEKICNCTASNMHWKTRLELIELVNHLLPRCNKSFKESIGRLLEVLVGLIGDERPEVQTRCSQVLRSVSEKCIMSENKAFADVLSENLHSLTTSLPRLMRTLDDQGKLSTLRLLLGYLKLLGYKINVVLNSTAHLRRLSKALLQILEMDVTDVRIVEERRVASEVEPLQSPTELSNSNCLTKWIKPATQRKYFKYFNAEHIFALLQQICRVLGYYGNLYLLVDHFMELYQESVVYRKQAAFVINELLFGAIGIDVEVLSERETSVSIDDLKAIVTSIIEEYTSIENWHLVTSMNSECETSLKTNQPRLEDFASGSHSSYLCSTSQNLTVQDMNSNIWQICIQLEGIGYFAHVLKTEFRLLLMITLYPVLEKAGDETLFISQTAARTLVELCQACDYESLQELINQNSDYLVNTISLNLRRLTQHPHTPCVLSVMFSHSDASLLPLVGDVIQDVLFSLDQYYGERAELFFTVFHSLLAALAHWFGTKDSSQNREPRDKDSAAIAKNCSSSTTVENMQCFFVEYQKQKRLAEGIVDEADLENTACEIPEADNSDDCLDVKKELSAHVQITKDVMERCIHLLSDKSIKLRIKVLDVLELCVTVLQSNENELLPMVHRVWSPLVQRLTNDDPLVVLRAFKVLCKIGDACGKFLTSRISKDVLPKLSKSLVNQAPVSAKAGPIYSHTLSYKLQFTVLQSLGTLCEKLDLAESDLDIVISTCLPYLSSRQPLKLQEAACSVFHHLIEVDPDAVWLALNEAYCPCTYDPPHPSLLPIRLSGTGKQRNEFTDNILQLLQRLQ</sequence>
<dbReference type="AlphaFoldDB" id="A0A4W3J3F5"/>
<feature type="domain" description="TTI1 C-terminal TPR" evidence="9">
    <location>
        <begin position="763"/>
        <end position="1040"/>
    </location>
</feature>
<dbReference type="InterPro" id="IPR011989">
    <property type="entry name" value="ARM-like"/>
</dbReference>
<reference evidence="11" key="3">
    <citation type="journal article" date="2014" name="Nature">
        <title>Elephant shark genome provides unique insights into gnathostome evolution.</title>
        <authorList>
            <consortium name="International Elephant Shark Genome Sequencing Consortium"/>
            <person name="Venkatesh B."/>
            <person name="Lee A.P."/>
            <person name="Ravi V."/>
            <person name="Maurya A.K."/>
            <person name="Lian M.M."/>
            <person name="Swann J.B."/>
            <person name="Ohta Y."/>
            <person name="Flajnik M.F."/>
            <person name="Sutoh Y."/>
            <person name="Kasahara M."/>
            <person name="Hoon S."/>
            <person name="Gangu V."/>
            <person name="Roy S.W."/>
            <person name="Irimia M."/>
            <person name="Korzh V."/>
            <person name="Kondrychyn I."/>
            <person name="Lim Z.W."/>
            <person name="Tay B.H."/>
            <person name="Tohari S."/>
            <person name="Kong K.W."/>
            <person name="Ho S."/>
            <person name="Lorente-Galdos B."/>
            <person name="Quilez J."/>
            <person name="Marques-Bonet T."/>
            <person name="Raney B.J."/>
            <person name="Ingham P.W."/>
            <person name="Tay A."/>
            <person name="Hillier L.W."/>
            <person name="Minx P."/>
            <person name="Boehm T."/>
            <person name="Wilson R.K."/>
            <person name="Brenner S."/>
            <person name="Warren W.C."/>
        </authorList>
    </citation>
    <scope>NUCLEOTIDE SEQUENCE [LARGE SCALE GENOMIC DNA]</scope>
</reference>
<dbReference type="GeneID" id="103191169"/>
<dbReference type="InterPro" id="IPR049362">
    <property type="entry name" value="TTI1_rpt"/>
</dbReference>
<dbReference type="Proteomes" id="UP000314986">
    <property type="component" value="Unassembled WGS sequence"/>
</dbReference>
<dbReference type="InterPro" id="IPR016441">
    <property type="entry name" value="Tti1"/>
</dbReference>
<evidence type="ECO:0000256" key="2">
    <source>
        <dbReference type="ARBA" id="ARBA00022490"/>
    </source>
</evidence>
<dbReference type="CTD" id="9675"/>
<evidence type="ECO:0000313" key="10">
    <source>
        <dbReference type="Ensembl" id="ENSCMIP00000032708.1"/>
    </source>
</evidence>
<dbReference type="InterPro" id="IPR057567">
    <property type="entry name" value="TPR_TTI1_C"/>
</dbReference>
<evidence type="ECO:0000259" key="9">
    <source>
        <dbReference type="Pfam" id="PF24181"/>
    </source>
</evidence>
<keyword evidence="3" id="KW-0597">Phosphoprotein</keyword>
<dbReference type="InterPro" id="IPR016024">
    <property type="entry name" value="ARM-type_fold"/>
</dbReference>
<dbReference type="InParanoid" id="A0A4W3J3F5"/>
<proteinExistence type="inferred from homology"/>
<dbReference type="STRING" id="7868.ENSCMIP00000032708"/>
<dbReference type="FunFam" id="1.25.10.10:FF:000240">
    <property type="entry name" value="TELO2-interacting protein 1 homolog"/>
    <property type="match status" value="1"/>
</dbReference>
<keyword evidence="2" id="KW-0963">Cytoplasm</keyword>
<comment type="function">
    <text evidence="5">Regulator of the DNA damage response (DDR). Part of the TTT complex that is required to stabilize protein levels of the phosphatidylinositol 3-kinase-related protein kinase (PIKK) family proteins. The TTT complex is involved in the cellular resistance to DNA damage stresses, like ionizing radiation (IR), ultraviolet (UV) and mitomycin C (MMC). Together with the TTT complex and HSP90 may participate in the proper folding of newly synthesized PIKKs. Promotes assembly, stabilizes and maintains the activity of mTORC1 and mTORC2 complexes, which regulate cell growth and survival in response to nutrient and hormonal signals.</text>
</comment>
<evidence type="ECO:0000256" key="5">
    <source>
        <dbReference type="ARBA" id="ARBA00056900"/>
    </source>
</evidence>
<reference evidence="11" key="1">
    <citation type="journal article" date="2006" name="Science">
        <title>Ancient noncoding elements conserved in the human genome.</title>
        <authorList>
            <person name="Venkatesh B."/>
            <person name="Kirkness E.F."/>
            <person name="Loh Y.H."/>
            <person name="Halpern A.L."/>
            <person name="Lee A.P."/>
            <person name="Johnson J."/>
            <person name="Dandona N."/>
            <person name="Viswanathan L.D."/>
            <person name="Tay A."/>
            <person name="Venter J.C."/>
            <person name="Strausberg R.L."/>
            <person name="Brenner S."/>
        </authorList>
    </citation>
    <scope>NUCLEOTIDE SEQUENCE [LARGE SCALE GENOMIC DNA]</scope>
</reference>
<dbReference type="FunFam" id="1.25.10.10:FF:000229">
    <property type="entry name" value="TELO2-interacting protein 1 homolog"/>
    <property type="match status" value="1"/>
</dbReference>
<dbReference type="PIRSF" id="PIRSF005250">
    <property type="entry name" value="UCP005250"/>
    <property type="match status" value="1"/>
</dbReference>
<dbReference type="OrthoDB" id="49511at2759"/>
<dbReference type="Gene3D" id="1.25.10.10">
    <property type="entry name" value="Leucine-rich Repeat Variant"/>
    <property type="match status" value="3"/>
</dbReference>
<comment type="subcellular location">
    <subcellularLocation>
        <location evidence="1">Cytoplasm</location>
    </subcellularLocation>
</comment>
<dbReference type="InterPro" id="IPR057566">
    <property type="entry name" value="TPR_TTI1_N"/>
</dbReference>
<protein>
    <recommendedName>
        <fullName evidence="7">TELO2-interacting protein 1 homolog</fullName>
    </recommendedName>
</protein>
<evidence type="ECO:0000256" key="1">
    <source>
        <dbReference type="ARBA" id="ARBA00004496"/>
    </source>
</evidence>
<dbReference type="Pfam" id="PF21547">
    <property type="entry name" value="TTI1"/>
    <property type="match status" value="1"/>
</dbReference>
<reference evidence="10" key="5">
    <citation type="submission" date="2025-09" db="UniProtKB">
        <authorList>
            <consortium name="Ensembl"/>
        </authorList>
    </citation>
    <scope>IDENTIFICATION</scope>
</reference>
<organism evidence="10 11">
    <name type="scientific">Callorhinchus milii</name>
    <name type="common">Ghost shark</name>
    <dbReference type="NCBI Taxonomy" id="7868"/>
    <lineage>
        <taxon>Eukaryota</taxon>
        <taxon>Metazoa</taxon>
        <taxon>Chordata</taxon>
        <taxon>Craniata</taxon>
        <taxon>Vertebrata</taxon>
        <taxon>Chondrichthyes</taxon>
        <taxon>Holocephali</taxon>
        <taxon>Chimaeriformes</taxon>
        <taxon>Callorhinchidae</taxon>
        <taxon>Callorhinchus</taxon>
    </lineage>
</organism>
<evidence type="ECO:0000256" key="7">
    <source>
        <dbReference type="ARBA" id="ARBA00071526"/>
    </source>
</evidence>
<gene>
    <name evidence="10" type="primary">tti1</name>
</gene>
<dbReference type="Ensembl" id="ENSCMIT00000033212.1">
    <property type="protein sequence ID" value="ENSCMIP00000032708.1"/>
    <property type="gene ID" value="ENSCMIG00000013990.1"/>
</dbReference>
<evidence type="ECO:0000313" key="11">
    <source>
        <dbReference type="Proteomes" id="UP000314986"/>
    </source>
</evidence>
<dbReference type="InterPro" id="IPR052587">
    <property type="entry name" value="TELO2-interacting_protein_1"/>
</dbReference>
<dbReference type="KEGG" id="cmk:103191169"/>